<evidence type="ECO:0000313" key="3">
    <source>
        <dbReference type="Proteomes" id="UP001189429"/>
    </source>
</evidence>
<name>A0ABN9T9H9_9DINO</name>
<sequence length="153" mass="17522">EYEKEHDEMIAGNMMLRLDMELKAQAERDKRDKLKYCRKASLRRHYPPRGVPVEELAWMPLESTVNLEDPERLSKKLEEQKARAAEKRAGEDASDKYSSLYKCKEQSHYLGRCGKAGLASSVSEKDASMECGNKLEDILMKCRQSPAAPVDRN</sequence>
<protein>
    <submittedName>
        <fullName evidence="2">Uncharacterized protein</fullName>
    </submittedName>
</protein>
<reference evidence="2" key="1">
    <citation type="submission" date="2023-10" db="EMBL/GenBank/DDBJ databases">
        <authorList>
            <person name="Chen Y."/>
            <person name="Shah S."/>
            <person name="Dougan E. K."/>
            <person name="Thang M."/>
            <person name="Chan C."/>
        </authorList>
    </citation>
    <scope>NUCLEOTIDE SEQUENCE [LARGE SCALE GENOMIC DNA]</scope>
</reference>
<keyword evidence="3" id="KW-1185">Reference proteome</keyword>
<feature type="non-terminal residue" evidence="2">
    <location>
        <position position="153"/>
    </location>
</feature>
<feature type="compositionally biased region" description="Basic and acidic residues" evidence="1">
    <location>
        <begin position="78"/>
        <end position="95"/>
    </location>
</feature>
<evidence type="ECO:0000313" key="2">
    <source>
        <dbReference type="EMBL" id="CAK0841795.1"/>
    </source>
</evidence>
<dbReference type="EMBL" id="CAUYUJ010014482">
    <property type="protein sequence ID" value="CAK0841795.1"/>
    <property type="molecule type" value="Genomic_DNA"/>
</dbReference>
<evidence type="ECO:0000256" key="1">
    <source>
        <dbReference type="SAM" id="MobiDB-lite"/>
    </source>
</evidence>
<feature type="non-terminal residue" evidence="2">
    <location>
        <position position="1"/>
    </location>
</feature>
<gene>
    <name evidence="2" type="ORF">PCOR1329_LOCUS36902</name>
</gene>
<accession>A0ABN9T9H9</accession>
<proteinExistence type="predicted"/>
<feature type="region of interest" description="Disordered" evidence="1">
    <location>
        <begin position="78"/>
        <end position="97"/>
    </location>
</feature>
<dbReference type="Proteomes" id="UP001189429">
    <property type="component" value="Unassembled WGS sequence"/>
</dbReference>
<organism evidence="2 3">
    <name type="scientific">Prorocentrum cordatum</name>
    <dbReference type="NCBI Taxonomy" id="2364126"/>
    <lineage>
        <taxon>Eukaryota</taxon>
        <taxon>Sar</taxon>
        <taxon>Alveolata</taxon>
        <taxon>Dinophyceae</taxon>
        <taxon>Prorocentrales</taxon>
        <taxon>Prorocentraceae</taxon>
        <taxon>Prorocentrum</taxon>
    </lineage>
</organism>
<comment type="caution">
    <text evidence="2">The sequence shown here is derived from an EMBL/GenBank/DDBJ whole genome shotgun (WGS) entry which is preliminary data.</text>
</comment>